<evidence type="ECO:0000313" key="3">
    <source>
        <dbReference type="Proteomes" id="UP000305282"/>
    </source>
</evidence>
<sequence length="82" mass="8630">MVFASVLVGVAVGFVLVYQDRWRRGMLVIGVVLALAGLARLALPTRLVGLLAVRGRVFDTVILLLLGASVITLTSAVPYPGP</sequence>
<dbReference type="OrthoDB" id="3218217at2"/>
<comment type="caution">
    <text evidence="2">The sequence shown here is derived from an EMBL/GenBank/DDBJ whole genome shotgun (WGS) entry which is preliminary data.</text>
</comment>
<dbReference type="Pfam" id="PF11222">
    <property type="entry name" value="DUF3017"/>
    <property type="match status" value="1"/>
</dbReference>
<reference evidence="2 3" key="1">
    <citation type="submission" date="2019-04" db="EMBL/GenBank/DDBJ databases">
        <title>Draft genome sequences for three unisolated Alnus-infective Frankia Sp+ strains, AgTrS, AiOr and AvVan, the first sequenced Frankia strains able to sporulate in-planta.</title>
        <authorList>
            <person name="Bethencourt L."/>
            <person name="Vautrin F."/>
            <person name="Taib N."/>
            <person name="Dubost A."/>
            <person name="Castro-Garcia L."/>
            <person name="Imbaud O."/>
            <person name="Abrouk D."/>
            <person name="Fournier P."/>
            <person name="Briolay J."/>
            <person name="Nguyen A."/>
            <person name="Normand P."/>
            <person name="Fernandez M.P."/>
            <person name="Brochier-Armanet C."/>
            <person name="Herrera-Belaroussi A."/>
        </authorList>
    </citation>
    <scope>NUCLEOTIDE SEQUENCE [LARGE SCALE GENOMIC DNA]</scope>
    <source>
        <strain evidence="2 3">AvVan</strain>
    </source>
</reference>
<dbReference type="InterPro" id="IPR021385">
    <property type="entry name" value="DUF3017"/>
</dbReference>
<feature type="transmembrane region" description="Helical" evidence="1">
    <location>
        <begin position="57"/>
        <end position="79"/>
    </location>
</feature>
<keyword evidence="1" id="KW-1133">Transmembrane helix</keyword>
<name>A0A4S5ES40_9ACTN</name>
<feature type="transmembrane region" description="Helical" evidence="1">
    <location>
        <begin position="27"/>
        <end position="45"/>
    </location>
</feature>
<keyword evidence="1" id="KW-0472">Membrane</keyword>
<keyword evidence="3" id="KW-1185">Reference proteome</keyword>
<gene>
    <name evidence="2" type="ORF">E7Y31_06730</name>
</gene>
<protein>
    <submittedName>
        <fullName evidence="2">DUF3017 domain-containing protein</fullName>
    </submittedName>
</protein>
<evidence type="ECO:0000256" key="1">
    <source>
        <dbReference type="SAM" id="Phobius"/>
    </source>
</evidence>
<dbReference type="Proteomes" id="UP000305282">
    <property type="component" value="Unassembled WGS sequence"/>
</dbReference>
<accession>A0A4S5ES40</accession>
<keyword evidence="1" id="KW-0812">Transmembrane</keyword>
<organism evidence="2 3">
    <name type="scientific">Candidatus Frankia alpina</name>
    <dbReference type="NCBI Taxonomy" id="2699483"/>
    <lineage>
        <taxon>Bacteria</taxon>
        <taxon>Bacillati</taxon>
        <taxon>Actinomycetota</taxon>
        <taxon>Actinomycetes</taxon>
        <taxon>Frankiales</taxon>
        <taxon>Frankiaceae</taxon>
        <taxon>Frankia</taxon>
    </lineage>
</organism>
<dbReference type="EMBL" id="SSXH01000106">
    <property type="protein sequence ID" value="THJ75224.1"/>
    <property type="molecule type" value="Genomic_DNA"/>
</dbReference>
<evidence type="ECO:0000313" key="2">
    <source>
        <dbReference type="EMBL" id="THJ75224.1"/>
    </source>
</evidence>
<dbReference type="RefSeq" id="WP_136447415.1">
    <property type="nucleotide sequence ID" value="NZ_SSXH01000106.1"/>
</dbReference>
<proteinExistence type="predicted"/>
<dbReference type="AlphaFoldDB" id="A0A4S5ES40"/>